<evidence type="ECO:0000313" key="3">
    <source>
        <dbReference type="Proteomes" id="UP000252770"/>
    </source>
</evidence>
<gene>
    <name evidence="2" type="ORF">DT076_17320</name>
</gene>
<keyword evidence="3" id="KW-1185">Reference proteome</keyword>
<accession>A0A367YQP7</accession>
<evidence type="ECO:0000256" key="1">
    <source>
        <dbReference type="SAM" id="MobiDB-lite"/>
    </source>
</evidence>
<dbReference type="PANTHER" id="PTHR34374:SF1">
    <property type="entry name" value="LARGE RIBOSOMAL RNA SUBUNIT ACCUMULATION PROTEIN YCED HOMOLOG 1, CHLOROPLASTIC"/>
    <property type="match status" value="1"/>
</dbReference>
<dbReference type="PANTHER" id="PTHR34374">
    <property type="entry name" value="LARGE RIBOSOMAL RNA SUBUNIT ACCUMULATION PROTEIN YCED HOMOLOG 1, CHLOROPLASTIC"/>
    <property type="match status" value="1"/>
</dbReference>
<dbReference type="RefSeq" id="WP_114127961.1">
    <property type="nucleotide sequence ID" value="NZ_QOUI01000013.1"/>
</dbReference>
<protein>
    <submittedName>
        <fullName evidence="2">DUF177 domain-containing protein</fullName>
    </submittedName>
</protein>
<dbReference type="AlphaFoldDB" id="A0A367YQP7"/>
<feature type="region of interest" description="Disordered" evidence="1">
    <location>
        <begin position="161"/>
        <end position="193"/>
    </location>
</feature>
<comment type="caution">
    <text evidence="2">The sequence shown here is derived from an EMBL/GenBank/DDBJ whole genome shotgun (WGS) entry which is preliminary data.</text>
</comment>
<dbReference type="Proteomes" id="UP000252770">
    <property type="component" value="Unassembled WGS sequence"/>
</dbReference>
<dbReference type="Pfam" id="PF02620">
    <property type="entry name" value="YceD"/>
    <property type="match status" value="1"/>
</dbReference>
<reference evidence="2 3" key="1">
    <citation type="submission" date="2018-07" db="EMBL/GenBank/DDBJ databases">
        <title>Desertimonas flava gen. nov. sp. nov.</title>
        <authorList>
            <person name="Liu S."/>
        </authorList>
    </citation>
    <scope>NUCLEOTIDE SEQUENCE [LARGE SCALE GENOMIC DNA]</scope>
    <source>
        <strain evidence="2 3">16Sb5-5</strain>
    </source>
</reference>
<feature type="compositionally biased region" description="Low complexity" evidence="1">
    <location>
        <begin position="178"/>
        <end position="187"/>
    </location>
</feature>
<sequence length="193" mass="20814">MTSLHRPADPRSGLVISTHDLGRQQGRMMEVTRVADAPDELGNDVIGVPPGSPIALELRLESAGDGVLVTGSAEVEVSGECARCLTAISDRTELDVMELFLYPDSEADDEEASRLEGELIDLEPLIRDTVVLDLPFTPLCREDCAGLCPLCGQDLNAAPDHTHEDPVDPRLGALADWQPQTSSTEETSTPREQ</sequence>
<dbReference type="EMBL" id="QOUI01000013">
    <property type="protein sequence ID" value="RCK68148.1"/>
    <property type="molecule type" value="Genomic_DNA"/>
</dbReference>
<dbReference type="InterPro" id="IPR003772">
    <property type="entry name" value="YceD"/>
</dbReference>
<name>A0A367YQP7_9ACTN</name>
<evidence type="ECO:0000313" key="2">
    <source>
        <dbReference type="EMBL" id="RCK68148.1"/>
    </source>
</evidence>
<organism evidence="2 3">
    <name type="scientific">Desertihabitans brevis</name>
    <dbReference type="NCBI Taxonomy" id="2268447"/>
    <lineage>
        <taxon>Bacteria</taxon>
        <taxon>Bacillati</taxon>
        <taxon>Actinomycetota</taxon>
        <taxon>Actinomycetes</taxon>
        <taxon>Propionibacteriales</taxon>
        <taxon>Propionibacteriaceae</taxon>
        <taxon>Desertihabitans</taxon>
    </lineage>
</organism>
<proteinExistence type="predicted"/>